<gene>
    <name evidence="2" type="ORF">V6N12_015676</name>
</gene>
<dbReference type="Proteomes" id="UP001472677">
    <property type="component" value="Unassembled WGS sequence"/>
</dbReference>
<evidence type="ECO:0000313" key="3">
    <source>
        <dbReference type="Proteomes" id="UP001472677"/>
    </source>
</evidence>
<dbReference type="EMBL" id="JBBPBM010000024">
    <property type="protein sequence ID" value="KAK8543111.1"/>
    <property type="molecule type" value="Genomic_DNA"/>
</dbReference>
<evidence type="ECO:0000256" key="1">
    <source>
        <dbReference type="SAM" id="MobiDB-lite"/>
    </source>
</evidence>
<comment type="caution">
    <text evidence="2">The sequence shown here is derived from an EMBL/GenBank/DDBJ whole genome shotgun (WGS) entry which is preliminary data.</text>
</comment>
<reference evidence="2 3" key="1">
    <citation type="journal article" date="2024" name="G3 (Bethesda)">
        <title>Genome assembly of Hibiscus sabdariffa L. provides insights into metabolisms of medicinal natural products.</title>
        <authorList>
            <person name="Kim T."/>
        </authorList>
    </citation>
    <scope>NUCLEOTIDE SEQUENCE [LARGE SCALE GENOMIC DNA]</scope>
    <source>
        <strain evidence="2">TK-2024</strain>
        <tissue evidence="2">Old leaves</tissue>
    </source>
</reference>
<sequence length="68" mass="7910">MLAAMVLSSTHYEPKSFSFHERETKKQTSPARTQVSYVSQRVKVPSFVASKQRLSRNMLSWILFQEFA</sequence>
<feature type="region of interest" description="Disordered" evidence="1">
    <location>
        <begin position="1"/>
        <end position="32"/>
    </location>
</feature>
<proteinExistence type="predicted"/>
<name>A0ABR2DPT9_9ROSI</name>
<evidence type="ECO:0000313" key="2">
    <source>
        <dbReference type="EMBL" id="KAK8543111.1"/>
    </source>
</evidence>
<organism evidence="2 3">
    <name type="scientific">Hibiscus sabdariffa</name>
    <name type="common">roselle</name>
    <dbReference type="NCBI Taxonomy" id="183260"/>
    <lineage>
        <taxon>Eukaryota</taxon>
        <taxon>Viridiplantae</taxon>
        <taxon>Streptophyta</taxon>
        <taxon>Embryophyta</taxon>
        <taxon>Tracheophyta</taxon>
        <taxon>Spermatophyta</taxon>
        <taxon>Magnoliopsida</taxon>
        <taxon>eudicotyledons</taxon>
        <taxon>Gunneridae</taxon>
        <taxon>Pentapetalae</taxon>
        <taxon>rosids</taxon>
        <taxon>malvids</taxon>
        <taxon>Malvales</taxon>
        <taxon>Malvaceae</taxon>
        <taxon>Malvoideae</taxon>
        <taxon>Hibiscus</taxon>
    </lineage>
</organism>
<accession>A0ABR2DPT9</accession>
<keyword evidence="3" id="KW-1185">Reference proteome</keyword>
<feature type="compositionally biased region" description="Basic and acidic residues" evidence="1">
    <location>
        <begin position="12"/>
        <end position="26"/>
    </location>
</feature>
<protein>
    <submittedName>
        <fullName evidence="2">Uncharacterized protein</fullName>
    </submittedName>
</protein>